<evidence type="ECO:0000313" key="2">
    <source>
        <dbReference type="EMBL" id="KAJ1130083.1"/>
    </source>
</evidence>
<feature type="compositionally biased region" description="Polar residues" evidence="1">
    <location>
        <begin position="1"/>
        <end position="13"/>
    </location>
</feature>
<gene>
    <name evidence="2" type="ORF">NDU88_008439</name>
</gene>
<protein>
    <submittedName>
        <fullName evidence="2">Uncharacterized protein</fullName>
    </submittedName>
</protein>
<sequence length="143" mass="15829">MGRNSSALPSTVKSCHDPDAPEAGGGEFLDREDVWWSRMCSEPIFRLLGADTSAALARSCWAALEQCRLRGPNPFWDHAKRSWEGWRDIDDPPPSAQGVAFRGLHWRGWERPGTWDGDVRNEARTRGLPSGLASRLACEPGGL</sequence>
<dbReference type="AlphaFoldDB" id="A0AAV7PUD6"/>
<evidence type="ECO:0000313" key="3">
    <source>
        <dbReference type="Proteomes" id="UP001066276"/>
    </source>
</evidence>
<reference evidence="2" key="1">
    <citation type="journal article" date="2022" name="bioRxiv">
        <title>Sequencing and chromosome-scale assembly of the giantPleurodeles waltlgenome.</title>
        <authorList>
            <person name="Brown T."/>
            <person name="Elewa A."/>
            <person name="Iarovenko S."/>
            <person name="Subramanian E."/>
            <person name="Araus A.J."/>
            <person name="Petzold A."/>
            <person name="Susuki M."/>
            <person name="Suzuki K.-i.T."/>
            <person name="Hayashi T."/>
            <person name="Toyoda A."/>
            <person name="Oliveira C."/>
            <person name="Osipova E."/>
            <person name="Leigh N.D."/>
            <person name="Simon A."/>
            <person name="Yun M.H."/>
        </authorList>
    </citation>
    <scope>NUCLEOTIDE SEQUENCE</scope>
    <source>
        <strain evidence="2">20211129_DDA</strain>
        <tissue evidence="2">Liver</tissue>
    </source>
</reference>
<keyword evidence="3" id="KW-1185">Reference proteome</keyword>
<dbReference type="Proteomes" id="UP001066276">
    <property type="component" value="Chromosome 7"/>
</dbReference>
<comment type="caution">
    <text evidence="2">The sequence shown here is derived from an EMBL/GenBank/DDBJ whole genome shotgun (WGS) entry which is preliminary data.</text>
</comment>
<dbReference type="EMBL" id="JANPWB010000011">
    <property type="protein sequence ID" value="KAJ1130083.1"/>
    <property type="molecule type" value="Genomic_DNA"/>
</dbReference>
<evidence type="ECO:0000256" key="1">
    <source>
        <dbReference type="SAM" id="MobiDB-lite"/>
    </source>
</evidence>
<proteinExistence type="predicted"/>
<name>A0AAV7PUD6_PLEWA</name>
<accession>A0AAV7PUD6</accession>
<feature type="region of interest" description="Disordered" evidence="1">
    <location>
        <begin position="1"/>
        <end position="27"/>
    </location>
</feature>
<organism evidence="2 3">
    <name type="scientific">Pleurodeles waltl</name>
    <name type="common">Iberian ribbed newt</name>
    <dbReference type="NCBI Taxonomy" id="8319"/>
    <lineage>
        <taxon>Eukaryota</taxon>
        <taxon>Metazoa</taxon>
        <taxon>Chordata</taxon>
        <taxon>Craniata</taxon>
        <taxon>Vertebrata</taxon>
        <taxon>Euteleostomi</taxon>
        <taxon>Amphibia</taxon>
        <taxon>Batrachia</taxon>
        <taxon>Caudata</taxon>
        <taxon>Salamandroidea</taxon>
        <taxon>Salamandridae</taxon>
        <taxon>Pleurodelinae</taxon>
        <taxon>Pleurodeles</taxon>
    </lineage>
</organism>